<dbReference type="GO" id="GO:0051321">
    <property type="term" value="P:meiotic cell cycle"/>
    <property type="evidence" value="ECO:0007669"/>
    <property type="project" value="UniProtKB-KW"/>
</dbReference>
<dbReference type="PROSITE" id="PS51192">
    <property type="entry name" value="HELICASE_ATP_BIND_1"/>
    <property type="match status" value="1"/>
</dbReference>
<evidence type="ECO:0000256" key="13">
    <source>
        <dbReference type="ARBA" id="ARBA00023254"/>
    </source>
</evidence>
<dbReference type="OMA" id="QRSAYCS"/>
<dbReference type="PANTHER" id="PTHR18934">
    <property type="entry name" value="ATP-DEPENDENT RNA HELICASE"/>
    <property type="match status" value="1"/>
</dbReference>
<keyword evidence="8" id="KW-0378">Hydrolase</keyword>
<dbReference type="PROSITE" id="PS50304">
    <property type="entry name" value="TUDOR"/>
    <property type="match status" value="1"/>
</dbReference>
<dbReference type="Gene3D" id="2.30.30.140">
    <property type="match status" value="1"/>
</dbReference>
<dbReference type="CDD" id="cd18791">
    <property type="entry name" value="SF2_C_RHA"/>
    <property type="match status" value="1"/>
</dbReference>
<dbReference type="GO" id="GO:0031047">
    <property type="term" value="P:regulatory ncRNA-mediated gene silencing"/>
    <property type="evidence" value="ECO:0007669"/>
    <property type="project" value="UniProtKB-KW"/>
</dbReference>
<dbReference type="GeneID" id="119742519"/>
<accession>A0A914BEL0</accession>
<dbReference type="EC" id="3.6.4.13" evidence="3"/>
<dbReference type="PROSITE" id="PS51194">
    <property type="entry name" value="HELICASE_CTER"/>
    <property type="match status" value="1"/>
</dbReference>
<keyword evidence="12" id="KW-0943">RNA-mediated gene silencing</keyword>
<proteinExistence type="inferred from homology"/>
<keyword evidence="6" id="KW-0547">Nucleotide-binding</keyword>
<dbReference type="FunFam" id="1.20.120.1080:FF:000081">
    <property type="entry name" value="Tudor domain containing 9"/>
    <property type="match status" value="1"/>
</dbReference>
<dbReference type="GO" id="GO:0030154">
    <property type="term" value="P:cell differentiation"/>
    <property type="evidence" value="ECO:0007669"/>
    <property type="project" value="UniProtKB-KW"/>
</dbReference>
<dbReference type="Gene3D" id="2.40.50.90">
    <property type="match status" value="1"/>
</dbReference>
<dbReference type="GO" id="GO:0005524">
    <property type="term" value="F:ATP binding"/>
    <property type="evidence" value="ECO:0007669"/>
    <property type="project" value="UniProtKB-KW"/>
</dbReference>
<keyword evidence="11" id="KW-0744">Spermatogenesis</keyword>
<dbReference type="GO" id="GO:0003723">
    <property type="term" value="F:RNA binding"/>
    <property type="evidence" value="ECO:0007669"/>
    <property type="project" value="TreeGrafter"/>
</dbReference>
<keyword evidence="4" id="KW-0217">Developmental protein</keyword>
<evidence type="ECO:0000256" key="8">
    <source>
        <dbReference type="ARBA" id="ARBA00022801"/>
    </source>
</evidence>
<dbReference type="SMART" id="SM00333">
    <property type="entry name" value="TUDOR"/>
    <property type="match status" value="1"/>
</dbReference>
<dbReference type="GO" id="GO:0003724">
    <property type="term" value="F:RNA helicase activity"/>
    <property type="evidence" value="ECO:0007669"/>
    <property type="project" value="UniProtKB-EC"/>
</dbReference>
<evidence type="ECO:0000259" key="18">
    <source>
        <dbReference type="PROSITE" id="PS51194"/>
    </source>
</evidence>
<dbReference type="Pfam" id="PF00270">
    <property type="entry name" value="DEAD"/>
    <property type="match status" value="1"/>
</dbReference>
<dbReference type="Pfam" id="PF21010">
    <property type="entry name" value="HA2_C"/>
    <property type="match status" value="1"/>
</dbReference>
<keyword evidence="7" id="KW-0221">Differentiation</keyword>
<keyword evidence="13" id="KW-0469">Meiosis</keyword>
<dbReference type="GO" id="GO:0016787">
    <property type="term" value="F:hydrolase activity"/>
    <property type="evidence" value="ECO:0007669"/>
    <property type="project" value="UniProtKB-KW"/>
</dbReference>
<dbReference type="SUPFAM" id="SSF63748">
    <property type="entry name" value="Tudor/PWWP/MBT"/>
    <property type="match status" value="1"/>
</dbReference>
<dbReference type="GO" id="GO:0007283">
    <property type="term" value="P:spermatogenesis"/>
    <property type="evidence" value="ECO:0007669"/>
    <property type="project" value="UniProtKB-KW"/>
</dbReference>
<feature type="compositionally biased region" description="Polar residues" evidence="15">
    <location>
        <begin position="881"/>
        <end position="903"/>
    </location>
</feature>
<dbReference type="RefSeq" id="XP_038074406.1">
    <property type="nucleotide sequence ID" value="XM_038218478.1"/>
</dbReference>
<evidence type="ECO:0000256" key="1">
    <source>
        <dbReference type="ARBA" id="ARBA00004496"/>
    </source>
</evidence>
<evidence type="ECO:0000256" key="9">
    <source>
        <dbReference type="ARBA" id="ARBA00022806"/>
    </source>
</evidence>
<dbReference type="Pfam" id="PF00567">
    <property type="entry name" value="TUDOR"/>
    <property type="match status" value="1"/>
</dbReference>
<feature type="domain" description="Helicase C-terminal" evidence="18">
    <location>
        <begin position="373"/>
        <end position="552"/>
    </location>
</feature>
<evidence type="ECO:0000256" key="15">
    <source>
        <dbReference type="SAM" id="MobiDB-lite"/>
    </source>
</evidence>
<dbReference type="Gene3D" id="1.20.120.1080">
    <property type="match status" value="1"/>
</dbReference>
<evidence type="ECO:0000256" key="12">
    <source>
        <dbReference type="ARBA" id="ARBA00023158"/>
    </source>
</evidence>
<dbReference type="InterPro" id="IPR014001">
    <property type="entry name" value="Helicase_ATP-bd"/>
</dbReference>
<dbReference type="InterPro" id="IPR001650">
    <property type="entry name" value="Helicase_C-like"/>
</dbReference>
<dbReference type="Proteomes" id="UP000887568">
    <property type="component" value="Unplaced"/>
</dbReference>
<name>A0A914BEL0_PATMI</name>
<evidence type="ECO:0000256" key="4">
    <source>
        <dbReference type="ARBA" id="ARBA00022473"/>
    </source>
</evidence>
<evidence type="ECO:0000313" key="19">
    <source>
        <dbReference type="EnsemblMetazoa" id="XP_038074406.1"/>
    </source>
</evidence>
<dbReference type="FunFam" id="3.40.50.300:FF:000946">
    <property type="entry name" value="putative ATP-dependent RNA helicase TDRD9"/>
    <property type="match status" value="1"/>
</dbReference>
<dbReference type="InterPro" id="IPR027417">
    <property type="entry name" value="P-loop_NTPase"/>
</dbReference>
<keyword evidence="5" id="KW-0963">Cytoplasm</keyword>
<dbReference type="SMART" id="SM00487">
    <property type="entry name" value="DEXDc"/>
    <property type="match status" value="1"/>
</dbReference>
<dbReference type="PROSITE" id="PS00028">
    <property type="entry name" value="ZINC_FINGER_C2H2_1"/>
    <property type="match status" value="1"/>
</dbReference>
<dbReference type="InterPro" id="IPR007502">
    <property type="entry name" value="Helicase-assoc_dom"/>
</dbReference>
<keyword evidence="10" id="KW-0067">ATP-binding</keyword>
<evidence type="ECO:0000256" key="7">
    <source>
        <dbReference type="ARBA" id="ARBA00022782"/>
    </source>
</evidence>
<dbReference type="InterPro" id="IPR011545">
    <property type="entry name" value="DEAD/DEAH_box_helicase_dom"/>
</dbReference>
<evidence type="ECO:0000313" key="20">
    <source>
        <dbReference type="Proteomes" id="UP000887568"/>
    </source>
</evidence>
<dbReference type="Gene3D" id="3.40.50.300">
    <property type="entry name" value="P-loop containing nucleotide triphosphate hydrolases"/>
    <property type="match status" value="2"/>
</dbReference>
<comment type="subcellular location">
    <subcellularLocation>
        <location evidence="1">Cytoplasm</location>
    </subcellularLocation>
</comment>
<evidence type="ECO:0000259" key="17">
    <source>
        <dbReference type="PROSITE" id="PS51192"/>
    </source>
</evidence>
<dbReference type="Pfam" id="PF00271">
    <property type="entry name" value="Helicase_C"/>
    <property type="match status" value="1"/>
</dbReference>
<evidence type="ECO:0000256" key="11">
    <source>
        <dbReference type="ARBA" id="ARBA00022871"/>
    </source>
</evidence>
<evidence type="ECO:0000256" key="10">
    <source>
        <dbReference type="ARBA" id="ARBA00022840"/>
    </source>
</evidence>
<feature type="region of interest" description="Disordered" evidence="15">
    <location>
        <begin position="880"/>
        <end position="903"/>
    </location>
</feature>
<sequence length="1460" mass="165526">MSRMTTDLTFDHINDFFKLGVKNPRMPDTLAKSSTGGWGINQPRELADEADAKQVPSYRRNPQDAYHQQEYVQKYQKQWEEERMQEHGAGAAGGDITARSIHSSLSDLESMTESDVFSMPNDVPAELASKVYHNYNFDHTYNPALPITEYNEQVVRTIEASPVAIIQGPTGSGKTTQVPQYILDYYATQDRHCNIIVTQPRRIAAMSIARRVCEERRWQLGSLVGYQVGMDRCTSDDTRLTFVTTGVLLQKLINGRTMNKYTHIILDEVHERDQNMDFALLVTRKLQRSNSRHVKIVLMSATFDTSMFAHYFAMPIAGKLEDAPVVNIEGIVYDVQEHYVEEIAHLGPYIESDNGDPKITNEAYDLARALILHFDELEVAEQGDHEKSGRAQHRGTVLVFLPGLAEINRLDEMLISVHSTHRLWVLPLHSTITGQEQARAFTRAQDGFRKIILATNIAESSITVPDIKYVIDFMLTKCMVCDPETNYQSLKLQWASKANAIQRKGRAGRVSSGKVYRLVPREFYEDCIQDYGIPEMRRCPLEQLILQVKQLDLGEPKAILALALEPPNLDNITRTVLLLKEVGALSTKTGGVITHSDSDGDLTFVGRVLSSLPVDIRIGKLLLLGHVFDCLKECLIIGAGLSLKSFFARPYKDPLKAYGAKLDWTANSFSDCLAILNAYNKWDHLRQTKGFLRAGMNERKWGEKHMIQINRIREVAEVVKELSDRLSKYNIQLPRGNHKKLNQSDHTDDLLILKIVLAGAFYPNYFSCEQPDEVHALKQLSGKDPCTTVMVSNLPAHAYLYKAAIANLFEQCGKGKHLYFEESRAFIEFERPHTVATSESSSILTAVYMAVKMRLLRIPLAIQMYEIDEADVKVVEEAKDNASQSSRQLRTNRLSASVDTSAPRQVPLPPANKNWVDIYVTEVVDGNRFWAHYADQETFKHLDNIMRQTNGPSMRSVLLDEQPKAGVYCLAPFTDEENDRKYYRSRIEAVQTNGNRVRVFYLDYGNLGEVDKQELRKMPRSLLEIPFQAFECVLCETKPFYHLPNNQWLPVATQRLTQLACNRIMTAKVFSVVSGTLRVDLYDCSQEPSLHINQLLIREEVADRAEEPYVSKLNNLQRQEEADYKFVDSGWVEVPRATLLGTSEQRARPRGKAFLRGPNSPYEFSFGSMTRVGRLKATKVERDSVNSVALSSAPEEKFDKMMVAAHVGLNHAGNTLLARDTTLMPNIPDLPALVCMLFAPVMELRADKNKTRLTSALCGLGYDPETKGAVLPDHDIEVTFDTLITSPDIAMINGIRLAINLAIGSQNAIAGWGSSAVDKIQLEAKALLLKLLQKKREPAEPVHYGRAYLWNQVDPSDHIYYDRDADTAEYPKLYEFHNSITLNSWVADEDDLRNLQEQKAHLDHLHSLANRSTVPFDKPAHCWLCETVFYTPRDLLFHLGMQTHMEEERTLTQDYETYFQ</sequence>
<dbReference type="OrthoDB" id="66977at2759"/>
<feature type="domain" description="Tudor" evidence="16">
    <location>
        <begin position="962"/>
        <end position="1025"/>
    </location>
</feature>
<organism evidence="19 20">
    <name type="scientific">Patiria miniata</name>
    <name type="common">Bat star</name>
    <name type="synonym">Asterina miniata</name>
    <dbReference type="NCBI Taxonomy" id="46514"/>
    <lineage>
        <taxon>Eukaryota</taxon>
        <taxon>Metazoa</taxon>
        <taxon>Echinodermata</taxon>
        <taxon>Eleutherozoa</taxon>
        <taxon>Asterozoa</taxon>
        <taxon>Asteroidea</taxon>
        <taxon>Valvatacea</taxon>
        <taxon>Valvatida</taxon>
        <taxon>Asterinidae</taxon>
        <taxon>Patiria</taxon>
    </lineage>
</organism>
<evidence type="ECO:0000256" key="2">
    <source>
        <dbReference type="ARBA" id="ARBA00008792"/>
    </source>
</evidence>
<dbReference type="SUPFAM" id="SSF52540">
    <property type="entry name" value="P-loop containing nucleoside triphosphate hydrolases"/>
    <property type="match status" value="1"/>
</dbReference>
<keyword evidence="9" id="KW-0347">Helicase</keyword>
<dbReference type="InterPro" id="IPR013087">
    <property type="entry name" value="Znf_C2H2_type"/>
</dbReference>
<dbReference type="InterPro" id="IPR035437">
    <property type="entry name" value="SNase_OB-fold_sf"/>
</dbReference>
<dbReference type="SMART" id="SM00490">
    <property type="entry name" value="HELICc"/>
    <property type="match status" value="1"/>
</dbReference>
<evidence type="ECO:0000259" key="16">
    <source>
        <dbReference type="PROSITE" id="PS50304"/>
    </source>
</evidence>
<protein>
    <recommendedName>
        <fullName evidence="3">RNA helicase</fullName>
        <ecNumber evidence="3">3.6.4.13</ecNumber>
    </recommendedName>
</protein>
<evidence type="ECO:0000256" key="6">
    <source>
        <dbReference type="ARBA" id="ARBA00022741"/>
    </source>
</evidence>
<dbReference type="GO" id="GO:0005737">
    <property type="term" value="C:cytoplasm"/>
    <property type="evidence" value="ECO:0007669"/>
    <property type="project" value="UniProtKB-SubCell"/>
</dbReference>
<feature type="domain" description="Helicase ATP-binding" evidence="17">
    <location>
        <begin position="155"/>
        <end position="321"/>
    </location>
</feature>
<evidence type="ECO:0000256" key="14">
    <source>
        <dbReference type="ARBA" id="ARBA00047984"/>
    </source>
</evidence>
<dbReference type="SMART" id="SM00847">
    <property type="entry name" value="HA2"/>
    <property type="match status" value="1"/>
</dbReference>
<dbReference type="EnsemblMetazoa" id="XM_038218478.1">
    <property type="protein sequence ID" value="XP_038074406.1"/>
    <property type="gene ID" value="LOC119742519"/>
</dbReference>
<reference evidence="19" key="1">
    <citation type="submission" date="2022-11" db="UniProtKB">
        <authorList>
            <consortium name="EnsemblMetazoa"/>
        </authorList>
    </citation>
    <scope>IDENTIFICATION</scope>
</reference>
<comment type="catalytic activity">
    <reaction evidence="14">
        <text>ATP + H2O = ADP + phosphate + H(+)</text>
        <dbReference type="Rhea" id="RHEA:13065"/>
        <dbReference type="ChEBI" id="CHEBI:15377"/>
        <dbReference type="ChEBI" id="CHEBI:15378"/>
        <dbReference type="ChEBI" id="CHEBI:30616"/>
        <dbReference type="ChEBI" id="CHEBI:43474"/>
        <dbReference type="ChEBI" id="CHEBI:456216"/>
        <dbReference type="EC" id="3.6.4.13"/>
    </reaction>
</comment>
<dbReference type="CTD" id="122402"/>
<dbReference type="InterPro" id="IPR002999">
    <property type="entry name" value="Tudor"/>
</dbReference>
<evidence type="ECO:0000256" key="3">
    <source>
        <dbReference type="ARBA" id="ARBA00012552"/>
    </source>
</evidence>
<keyword evidence="20" id="KW-1185">Reference proteome</keyword>
<dbReference type="PANTHER" id="PTHR18934:SF113">
    <property type="entry name" value="ATP-DEPENDENT RNA HELICASE TDRD9"/>
    <property type="match status" value="1"/>
</dbReference>
<evidence type="ECO:0000256" key="5">
    <source>
        <dbReference type="ARBA" id="ARBA00022490"/>
    </source>
</evidence>
<comment type="similarity">
    <text evidence="2">Belongs to the DEAD box helicase family. DEAH subfamily.</text>
</comment>